<protein>
    <submittedName>
        <fullName evidence="1">Uncharacterized protein</fullName>
    </submittedName>
</protein>
<dbReference type="Proteomes" id="UP001055879">
    <property type="component" value="Linkage Group LG01"/>
</dbReference>
<accession>A0ACB9FIW2</accession>
<proteinExistence type="predicted"/>
<evidence type="ECO:0000313" key="1">
    <source>
        <dbReference type="EMBL" id="KAI3771209.1"/>
    </source>
</evidence>
<dbReference type="EMBL" id="CM042047">
    <property type="protein sequence ID" value="KAI3771209.1"/>
    <property type="molecule type" value="Genomic_DNA"/>
</dbReference>
<organism evidence="1 2">
    <name type="scientific">Arctium lappa</name>
    <name type="common">Greater burdock</name>
    <name type="synonym">Lappa major</name>
    <dbReference type="NCBI Taxonomy" id="4217"/>
    <lineage>
        <taxon>Eukaryota</taxon>
        <taxon>Viridiplantae</taxon>
        <taxon>Streptophyta</taxon>
        <taxon>Embryophyta</taxon>
        <taxon>Tracheophyta</taxon>
        <taxon>Spermatophyta</taxon>
        <taxon>Magnoliopsida</taxon>
        <taxon>eudicotyledons</taxon>
        <taxon>Gunneridae</taxon>
        <taxon>Pentapetalae</taxon>
        <taxon>asterids</taxon>
        <taxon>campanulids</taxon>
        <taxon>Asterales</taxon>
        <taxon>Asteraceae</taxon>
        <taxon>Carduoideae</taxon>
        <taxon>Cardueae</taxon>
        <taxon>Arctiinae</taxon>
        <taxon>Arctium</taxon>
    </lineage>
</organism>
<name>A0ACB9FIW2_ARCLA</name>
<reference evidence="2" key="1">
    <citation type="journal article" date="2022" name="Mol. Ecol. Resour.">
        <title>The genomes of chicory, endive, great burdock and yacon provide insights into Asteraceae palaeo-polyploidization history and plant inulin production.</title>
        <authorList>
            <person name="Fan W."/>
            <person name="Wang S."/>
            <person name="Wang H."/>
            <person name="Wang A."/>
            <person name="Jiang F."/>
            <person name="Liu H."/>
            <person name="Zhao H."/>
            <person name="Xu D."/>
            <person name="Zhang Y."/>
        </authorList>
    </citation>
    <scope>NUCLEOTIDE SEQUENCE [LARGE SCALE GENOMIC DNA]</scope>
    <source>
        <strain evidence="2">cv. Niubang</strain>
    </source>
</reference>
<evidence type="ECO:0000313" key="2">
    <source>
        <dbReference type="Proteomes" id="UP001055879"/>
    </source>
</evidence>
<keyword evidence="2" id="KW-1185">Reference proteome</keyword>
<sequence>MATSNDCCKSAPTVDWGSKGNVVIKLTDKGREGGIPVFAGVRTEESIRGTTRWVSLCDDGGVIVSAAMAKVSKGFEVSPFLASLGFSFVVTEGVGGGESDGKFLLRGLALIIAKEK</sequence>
<gene>
    <name evidence="1" type="ORF">L6452_02368</name>
</gene>
<comment type="caution">
    <text evidence="1">The sequence shown here is derived from an EMBL/GenBank/DDBJ whole genome shotgun (WGS) entry which is preliminary data.</text>
</comment>
<reference evidence="1 2" key="2">
    <citation type="journal article" date="2022" name="Mol. Ecol. Resour.">
        <title>The genomes of chicory, endive, great burdock and yacon provide insights into Asteraceae paleo-polyploidization history and plant inulin production.</title>
        <authorList>
            <person name="Fan W."/>
            <person name="Wang S."/>
            <person name="Wang H."/>
            <person name="Wang A."/>
            <person name="Jiang F."/>
            <person name="Liu H."/>
            <person name="Zhao H."/>
            <person name="Xu D."/>
            <person name="Zhang Y."/>
        </authorList>
    </citation>
    <scope>NUCLEOTIDE SEQUENCE [LARGE SCALE GENOMIC DNA]</scope>
    <source>
        <strain evidence="2">cv. Niubang</strain>
    </source>
</reference>